<organism evidence="2 3">
    <name type="scientific">Zasmidium cellare ATCC 36951</name>
    <dbReference type="NCBI Taxonomy" id="1080233"/>
    <lineage>
        <taxon>Eukaryota</taxon>
        <taxon>Fungi</taxon>
        <taxon>Dikarya</taxon>
        <taxon>Ascomycota</taxon>
        <taxon>Pezizomycotina</taxon>
        <taxon>Dothideomycetes</taxon>
        <taxon>Dothideomycetidae</taxon>
        <taxon>Mycosphaerellales</taxon>
        <taxon>Mycosphaerellaceae</taxon>
        <taxon>Zasmidium</taxon>
    </lineage>
</organism>
<feature type="region of interest" description="Disordered" evidence="1">
    <location>
        <begin position="1"/>
        <end position="36"/>
    </location>
</feature>
<protein>
    <submittedName>
        <fullName evidence="2">Uncharacterized protein</fullName>
    </submittedName>
</protein>
<reference evidence="2" key="1">
    <citation type="journal article" date="2020" name="Stud. Mycol.">
        <title>101 Dothideomycetes genomes: a test case for predicting lifestyles and emergence of pathogens.</title>
        <authorList>
            <person name="Haridas S."/>
            <person name="Albert R."/>
            <person name="Binder M."/>
            <person name="Bloem J."/>
            <person name="Labutti K."/>
            <person name="Salamov A."/>
            <person name="Andreopoulos B."/>
            <person name="Baker S."/>
            <person name="Barry K."/>
            <person name="Bills G."/>
            <person name="Bluhm B."/>
            <person name="Cannon C."/>
            <person name="Castanera R."/>
            <person name="Culley D."/>
            <person name="Daum C."/>
            <person name="Ezra D."/>
            <person name="Gonzalez J."/>
            <person name="Henrissat B."/>
            <person name="Kuo A."/>
            <person name="Liang C."/>
            <person name="Lipzen A."/>
            <person name="Lutzoni F."/>
            <person name="Magnuson J."/>
            <person name="Mondo S."/>
            <person name="Nolan M."/>
            <person name="Ohm R."/>
            <person name="Pangilinan J."/>
            <person name="Park H.-J."/>
            <person name="Ramirez L."/>
            <person name="Alfaro M."/>
            <person name="Sun H."/>
            <person name="Tritt A."/>
            <person name="Yoshinaga Y."/>
            <person name="Zwiers L.-H."/>
            <person name="Turgeon B."/>
            <person name="Goodwin S."/>
            <person name="Spatafora J."/>
            <person name="Crous P."/>
            <person name="Grigoriev I."/>
        </authorList>
    </citation>
    <scope>NUCLEOTIDE SEQUENCE</scope>
    <source>
        <strain evidence="2">ATCC 36951</strain>
    </source>
</reference>
<feature type="region of interest" description="Disordered" evidence="1">
    <location>
        <begin position="316"/>
        <end position="453"/>
    </location>
</feature>
<dbReference type="GeneID" id="54562758"/>
<dbReference type="RefSeq" id="XP_033660922.1">
    <property type="nucleotide sequence ID" value="XM_033809486.1"/>
</dbReference>
<name>A0A6A6BZI5_ZASCE</name>
<keyword evidence="3" id="KW-1185">Reference proteome</keyword>
<proteinExistence type="predicted"/>
<feature type="compositionally biased region" description="Low complexity" evidence="1">
    <location>
        <begin position="409"/>
        <end position="421"/>
    </location>
</feature>
<evidence type="ECO:0000256" key="1">
    <source>
        <dbReference type="SAM" id="MobiDB-lite"/>
    </source>
</evidence>
<dbReference type="EMBL" id="ML993630">
    <property type="protein sequence ID" value="KAF2160033.1"/>
    <property type="molecule type" value="Genomic_DNA"/>
</dbReference>
<dbReference type="AlphaFoldDB" id="A0A6A6BZI5"/>
<accession>A0A6A6BZI5</accession>
<evidence type="ECO:0000313" key="3">
    <source>
        <dbReference type="Proteomes" id="UP000799537"/>
    </source>
</evidence>
<sequence length="804" mass="91289">MKRRHSLAGRERDQARSSKRRAIQATASNDDSHASDEGLAIKLGDEPTADLTTYVQAVTGDQENIAVTQLLNADISHIICAWESNKYGDCDQKQVMQAFGGSLEDFVKFIKNQENEEHQQGLVHLFADVFGKQRQQANLSVCILAEGLGHALGKRKLDEFLKKTEFFAEVKDAAAKGANIRKRIEGARKVVRASWPPAAREHPFIQWFTGGNTTEQRAKEFLTFVNKNRDWTTIAPLLSKSIIYRLQHPGKGKSPDKRLMPIDLKAIADEHEDEIAAIYLQSSKTIAWLGWRLVSITGDDEVAPNPELMRHLRAGGNLQPDRQASTPDQPPQKELRRSSRQSTKTDLVWPEQLASKHNSSNRLADNPKPALTPGEKSDSTSHLRSTSLVEPPNKSSTHKKSSRLGFAVTKSTSDSTPTSSSPAIVPDDTSNDSDVQSEHTDQDGSQYVCPELNNHDKACPHDVEKRLIHIVQDAHIMVSDTDQQVQYLQYYVAQREDRDEPPLCHKHLRLFKGRVFGFQNNKGSREDHDKALMRMHSKGLADLDRYRHSNGHLFTRASLPDLPSDVLGPYRFQTHQSFNKTKLPLSLDEIMMSESSKFNHARDAIWQRLGLSTQDWEAWEKDGNLITGQIFHWWKDFDYGSKEHPNLLALAMEEIAMYRWHQRNVRGKSNIGWGRSMVHGLCQQLMRMDPCYWLLYVCCRPDSAVPLVSYSYYCKDQHPAVGKLESNLGKEFRHLDFNIENMNEEGGGKNMAQGSLSLRDEERDDCTILIPKMHVPSNWNEWTSRLLDRRDVTSAKVEDIDSTM</sequence>
<dbReference type="Proteomes" id="UP000799537">
    <property type="component" value="Unassembled WGS sequence"/>
</dbReference>
<evidence type="ECO:0000313" key="2">
    <source>
        <dbReference type="EMBL" id="KAF2160033.1"/>
    </source>
</evidence>
<dbReference type="OrthoDB" id="3787669at2759"/>
<gene>
    <name evidence="2" type="ORF">M409DRAFT_29485</name>
</gene>